<protein>
    <submittedName>
        <fullName evidence="1">Uncharacterized protein</fullName>
    </submittedName>
</protein>
<dbReference type="Proteomes" id="UP000825729">
    <property type="component" value="Unassembled WGS sequence"/>
</dbReference>
<keyword evidence="2" id="KW-1185">Reference proteome</keyword>
<organism evidence="1 2">
    <name type="scientific">Aristolochia fimbriata</name>
    <name type="common">White veined hardy Dutchman's pipe vine</name>
    <dbReference type="NCBI Taxonomy" id="158543"/>
    <lineage>
        <taxon>Eukaryota</taxon>
        <taxon>Viridiplantae</taxon>
        <taxon>Streptophyta</taxon>
        <taxon>Embryophyta</taxon>
        <taxon>Tracheophyta</taxon>
        <taxon>Spermatophyta</taxon>
        <taxon>Magnoliopsida</taxon>
        <taxon>Magnoliidae</taxon>
        <taxon>Piperales</taxon>
        <taxon>Aristolochiaceae</taxon>
        <taxon>Aristolochia</taxon>
    </lineage>
</organism>
<reference evidence="1 2" key="1">
    <citation type="submission" date="2021-07" db="EMBL/GenBank/DDBJ databases">
        <title>The Aristolochia fimbriata genome: insights into angiosperm evolution, floral development and chemical biosynthesis.</title>
        <authorList>
            <person name="Jiao Y."/>
        </authorList>
    </citation>
    <scope>NUCLEOTIDE SEQUENCE [LARGE SCALE GENOMIC DNA]</scope>
    <source>
        <strain evidence="1">IBCAS-2021</strain>
        <tissue evidence="1">Leaf</tissue>
    </source>
</reference>
<sequence>MGTGFGPKPCDVFAGWFVDNPGEKGVVGASELMRSAAYLKFITWFATYQGRSEKRREISDQQLELMLFAHGL</sequence>
<comment type="caution">
    <text evidence="1">The sequence shown here is derived from an EMBL/GenBank/DDBJ whole genome shotgun (WGS) entry which is preliminary data.</text>
</comment>
<evidence type="ECO:0000313" key="1">
    <source>
        <dbReference type="EMBL" id="KAG9458655.1"/>
    </source>
</evidence>
<name>A0AAV7FBT2_ARIFI</name>
<gene>
    <name evidence="1" type="ORF">H6P81_003163</name>
</gene>
<dbReference type="AlphaFoldDB" id="A0AAV7FBT2"/>
<evidence type="ECO:0000313" key="2">
    <source>
        <dbReference type="Proteomes" id="UP000825729"/>
    </source>
</evidence>
<proteinExistence type="predicted"/>
<dbReference type="EMBL" id="JAINDJ010000002">
    <property type="protein sequence ID" value="KAG9458655.1"/>
    <property type="molecule type" value="Genomic_DNA"/>
</dbReference>
<accession>A0AAV7FBT2</accession>